<dbReference type="Proteomes" id="UP000499080">
    <property type="component" value="Unassembled WGS sequence"/>
</dbReference>
<dbReference type="AlphaFoldDB" id="A0A4Y2LKE9"/>
<sequence>MSSYRLVSPIVTMPDARGSPGESNIGHLIQSVSSYLKRLDELALNFGHVKNRLIRSRGHLGDRPDTDEEEKIWAHFVSQKSDEDSKLP</sequence>
<protein>
    <submittedName>
        <fullName evidence="1">Uncharacterized protein</fullName>
    </submittedName>
</protein>
<dbReference type="EMBL" id="BGPR01006000">
    <property type="protein sequence ID" value="GBN15251.1"/>
    <property type="molecule type" value="Genomic_DNA"/>
</dbReference>
<gene>
    <name evidence="1" type="ORF">AVEN_256521_1</name>
</gene>
<keyword evidence="2" id="KW-1185">Reference proteome</keyword>
<evidence type="ECO:0000313" key="2">
    <source>
        <dbReference type="Proteomes" id="UP000499080"/>
    </source>
</evidence>
<name>A0A4Y2LKE9_ARAVE</name>
<evidence type="ECO:0000313" key="1">
    <source>
        <dbReference type="EMBL" id="GBN15251.1"/>
    </source>
</evidence>
<organism evidence="1 2">
    <name type="scientific">Araneus ventricosus</name>
    <name type="common">Orbweaver spider</name>
    <name type="synonym">Epeira ventricosa</name>
    <dbReference type="NCBI Taxonomy" id="182803"/>
    <lineage>
        <taxon>Eukaryota</taxon>
        <taxon>Metazoa</taxon>
        <taxon>Ecdysozoa</taxon>
        <taxon>Arthropoda</taxon>
        <taxon>Chelicerata</taxon>
        <taxon>Arachnida</taxon>
        <taxon>Araneae</taxon>
        <taxon>Araneomorphae</taxon>
        <taxon>Entelegynae</taxon>
        <taxon>Araneoidea</taxon>
        <taxon>Araneidae</taxon>
        <taxon>Araneus</taxon>
    </lineage>
</organism>
<reference evidence="1 2" key="1">
    <citation type="journal article" date="2019" name="Sci. Rep.">
        <title>Orb-weaving spider Araneus ventricosus genome elucidates the spidroin gene catalogue.</title>
        <authorList>
            <person name="Kono N."/>
            <person name="Nakamura H."/>
            <person name="Ohtoshi R."/>
            <person name="Moran D.A.P."/>
            <person name="Shinohara A."/>
            <person name="Yoshida Y."/>
            <person name="Fujiwara M."/>
            <person name="Mori M."/>
            <person name="Tomita M."/>
            <person name="Arakawa K."/>
        </authorList>
    </citation>
    <scope>NUCLEOTIDE SEQUENCE [LARGE SCALE GENOMIC DNA]</scope>
</reference>
<accession>A0A4Y2LKE9</accession>
<proteinExistence type="predicted"/>
<comment type="caution">
    <text evidence="1">The sequence shown here is derived from an EMBL/GenBank/DDBJ whole genome shotgun (WGS) entry which is preliminary data.</text>
</comment>